<dbReference type="PANTHER" id="PTHR30288">
    <property type="entry name" value="FLAGELLAR CAP/ASSEMBLY PROTEIN FLID"/>
    <property type="match status" value="1"/>
</dbReference>
<feature type="domain" description="Flagellar hook-associated protein 2 N-terminal" evidence="9">
    <location>
        <begin position="11"/>
        <end position="106"/>
    </location>
</feature>
<dbReference type="AlphaFoldDB" id="A0A831DTY2"/>
<evidence type="ECO:0000256" key="5">
    <source>
        <dbReference type="ARBA" id="ARBA00023143"/>
    </source>
</evidence>
<evidence type="ECO:0000259" key="9">
    <source>
        <dbReference type="Pfam" id="PF02465"/>
    </source>
</evidence>
<evidence type="ECO:0000256" key="3">
    <source>
        <dbReference type="ARBA" id="ARBA00011255"/>
    </source>
</evidence>
<evidence type="ECO:0000256" key="7">
    <source>
        <dbReference type="ARBA" id="ARBA00033074"/>
    </source>
</evidence>
<comment type="caution">
    <text evidence="10">The sequence shown here is derived from an EMBL/GenBank/DDBJ whole genome shotgun (WGS) entry which is preliminary data.</text>
</comment>
<proteinExistence type="inferred from homology"/>
<dbReference type="GO" id="GO:0071973">
    <property type="term" value="P:bacterial-type flagellum-dependent cell motility"/>
    <property type="evidence" value="ECO:0007669"/>
    <property type="project" value="TreeGrafter"/>
</dbReference>
<dbReference type="Pfam" id="PF02465">
    <property type="entry name" value="FliD_N"/>
    <property type="match status" value="1"/>
</dbReference>
<evidence type="ECO:0000256" key="6">
    <source>
        <dbReference type="ARBA" id="ARBA00025175"/>
    </source>
</evidence>
<evidence type="ECO:0000313" key="10">
    <source>
        <dbReference type="EMBL" id="HAJ5956688.1"/>
    </source>
</evidence>
<evidence type="ECO:0000256" key="2">
    <source>
        <dbReference type="ARBA" id="ARBA00009764"/>
    </source>
</evidence>
<dbReference type="GO" id="GO:0009424">
    <property type="term" value="C:bacterial-type flagellum hook"/>
    <property type="evidence" value="ECO:0007669"/>
    <property type="project" value="InterPro"/>
</dbReference>
<accession>A0A831DTY2</accession>
<comment type="subunit">
    <text evidence="3">Homopentamer.</text>
</comment>
<dbReference type="Proteomes" id="UP000846355">
    <property type="component" value="Unassembled WGS sequence"/>
</dbReference>
<comment type="similarity">
    <text evidence="2">Belongs to the FliD family.</text>
</comment>
<keyword evidence="5" id="KW-0975">Bacterial flagellum</keyword>
<dbReference type="PANTHER" id="PTHR30288:SF0">
    <property type="entry name" value="FLAGELLAR HOOK-ASSOCIATED PROTEIN 2"/>
    <property type="match status" value="1"/>
</dbReference>
<gene>
    <name evidence="10" type="primary">fliD</name>
    <name evidence="10" type="ORF">HMV95_00005</name>
</gene>
<dbReference type="EMBL" id="DABHXT010000001">
    <property type="protein sequence ID" value="HAJ5956688.1"/>
    <property type="molecule type" value="Genomic_DNA"/>
</dbReference>
<reference evidence="10" key="2">
    <citation type="submission" date="2018-12" db="EMBL/GenBank/DDBJ databases">
        <authorList>
            <consortium name="NCBI Pathogen Detection Project"/>
        </authorList>
    </citation>
    <scope>NUCLEOTIDE SEQUENCE</scope>
    <source>
        <strain evidence="10">EuSCAPE_DE065</strain>
    </source>
</reference>
<dbReference type="InterPro" id="IPR040026">
    <property type="entry name" value="FliD"/>
</dbReference>
<evidence type="ECO:0000256" key="8">
    <source>
        <dbReference type="ARBA" id="ARBA00033192"/>
    </source>
</evidence>
<dbReference type="InterPro" id="IPR003481">
    <property type="entry name" value="FliD_N"/>
</dbReference>
<organism evidence="10">
    <name type="scientific">Escherichia coli</name>
    <dbReference type="NCBI Taxonomy" id="562"/>
    <lineage>
        <taxon>Bacteria</taxon>
        <taxon>Pseudomonadati</taxon>
        <taxon>Pseudomonadota</taxon>
        <taxon>Gammaproteobacteria</taxon>
        <taxon>Enterobacterales</taxon>
        <taxon>Enterobacteriaceae</taxon>
        <taxon>Escherichia</taxon>
    </lineage>
</organism>
<evidence type="ECO:0000256" key="1">
    <source>
        <dbReference type="ARBA" id="ARBA00004365"/>
    </source>
</evidence>
<comment type="function">
    <text evidence="6">Required for the morphogenesis and for the elongation of the flagellar filament by facilitating polymerization of the flagellin monomers at the tip of growing filament. Forms a capping structure, which prevents flagellin subunits (transported through the central channel of the flagellum) from leaking out without polymerization at the distal end.</text>
</comment>
<protein>
    <recommendedName>
        <fullName evidence="4">Flagellar hook-associated protein 2</fullName>
    </recommendedName>
    <alternativeName>
        <fullName evidence="8">Filament cap protein</fullName>
    </alternativeName>
    <alternativeName>
        <fullName evidence="7">Flagellar cap protein</fullName>
    </alternativeName>
</protein>
<keyword evidence="10" id="KW-0969">Cilium</keyword>
<comment type="subcellular location">
    <subcellularLocation>
        <location evidence="1">Bacterial flagellum</location>
    </subcellularLocation>
</comment>
<dbReference type="GO" id="GO:0009421">
    <property type="term" value="C:bacterial-type flagellum filament cap"/>
    <property type="evidence" value="ECO:0007669"/>
    <property type="project" value="InterPro"/>
</dbReference>
<sequence>MASISSLGVGSGLDLSSILDSLTAAQKATLTPISNQQSSFTAKLSAYGTLKSALTTFQTANTALSKADLFSATSTTSSTTAFSATTAGNAIAGKYTISVSHLAQAQTLTTRTTRDDTKTAIATSDSKLTIQQGGDKDPITIDISAANSSLSGIRDAINNAKAGVSASIINVGNGEYRLSVTSNDTGLDNAMTLSVSGDDALQSFMGYDASASSNGM</sequence>
<keyword evidence="10" id="KW-0966">Cell projection</keyword>
<feature type="non-terminal residue" evidence="10">
    <location>
        <position position="216"/>
    </location>
</feature>
<evidence type="ECO:0000256" key="4">
    <source>
        <dbReference type="ARBA" id="ARBA00016246"/>
    </source>
</evidence>
<keyword evidence="10" id="KW-0282">Flagellum</keyword>
<reference evidence="10" key="1">
    <citation type="journal article" date="2018" name="Genome Biol.">
        <title>SKESA: strategic k-mer extension for scrupulous assemblies.</title>
        <authorList>
            <person name="Souvorov A."/>
            <person name="Agarwala R."/>
            <person name="Lipman D.J."/>
        </authorList>
    </citation>
    <scope>NUCLEOTIDE SEQUENCE [LARGE SCALE GENOMIC DNA]</scope>
    <source>
        <strain evidence="10">EuSCAPE_DE065</strain>
    </source>
</reference>
<name>A0A831DTY2_ECOLX</name>